<reference evidence="1" key="2">
    <citation type="journal article" date="2022" name="New Phytol.">
        <title>Evolutionary transition to the ectomycorrhizal habit in the genomes of a hyperdiverse lineage of mushroom-forming fungi.</title>
        <authorList>
            <person name="Looney B."/>
            <person name="Miyauchi S."/>
            <person name="Morin E."/>
            <person name="Drula E."/>
            <person name="Courty P.E."/>
            <person name="Kohler A."/>
            <person name="Kuo A."/>
            <person name="LaButti K."/>
            <person name="Pangilinan J."/>
            <person name="Lipzen A."/>
            <person name="Riley R."/>
            <person name="Andreopoulos W."/>
            <person name="He G."/>
            <person name="Johnson J."/>
            <person name="Nolan M."/>
            <person name="Tritt A."/>
            <person name="Barry K.W."/>
            <person name="Grigoriev I.V."/>
            <person name="Nagy L.G."/>
            <person name="Hibbett D."/>
            <person name="Henrissat B."/>
            <person name="Matheny P.B."/>
            <person name="Labbe J."/>
            <person name="Martin F.M."/>
        </authorList>
    </citation>
    <scope>NUCLEOTIDE SEQUENCE</scope>
    <source>
        <strain evidence="1">HHB10654</strain>
    </source>
</reference>
<proteinExistence type="predicted"/>
<name>A0ACB8SKL6_9AGAM</name>
<dbReference type="EMBL" id="MU277255">
    <property type="protein sequence ID" value="KAI0056924.1"/>
    <property type="molecule type" value="Genomic_DNA"/>
</dbReference>
<evidence type="ECO:0000313" key="2">
    <source>
        <dbReference type="Proteomes" id="UP000814140"/>
    </source>
</evidence>
<reference evidence="1" key="1">
    <citation type="submission" date="2021-03" db="EMBL/GenBank/DDBJ databases">
        <authorList>
            <consortium name="DOE Joint Genome Institute"/>
            <person name="Ahrendt S."/>
            <person name="Looney B.P."/>
            <person name="Miyauchi S."/>
            <person name="Morin E."/>
            <person name="Drula E."/>
            <person name="Courty P.E."/>
            <person name="Chicoki N."/>
            <person name="Fauchery L."/>
            <person name="Kohler A."/>
            <person name="Kuo A."/>
            <person name="Labutti K."/>
            <person name="Pangilinan J."/>
            <person name="Lipzen A."/>
            <person name="Riley R."/>
            <person name="Andreopoulos W."/>
            <person name="He G."/>
            <person name="Johnson J."/>
            <person name="Barry K.W."/>
            <person name="Grigoriev I.V."/>
            <person name="Nagy L."/>
            <person name="Hibbett D."/>
            <person name="Henrissat B."/>
            <person name="Matheny P.B."/>
            <person name="Labbe J."/>
            <person name="Martin F."/>
        </authorList>
    </citation>
    <scope>NUCLEOTIDE SEQUENCE</scope>
    <source>
        <strain evidence="1">HHB10654</strain>
    </source>
</reference>
<protein>
    <submittedName>
        <fullName evidence="1">Zn-dependent exopeptidase</fullName>
    </submittedName>
</protein>
<organism evidence="1 2">
    <name type="scientific">Artomyces pyxidatus</name>
    <dbReference type="NCBI Taxonomy" id="48021"/>
    <lineage>
        <taxon>Eukaryota</taxon>
        <taxon>Fungi</taxon>
        <taxon>Dikarya</taxon>
        <taxon>Basidiomycota</taxon>
        <taxon>Agaricomycotina</taxon>
        <taxon>Agaricomycetes</taxon>
        <taxon>Russulales</taxon>
        <taxon>Auriscalpiaceae</taxon>
        <taxon>Artomyces</taxon>
    </lineage>
</organism>
<accession>A0ACB8SKL6</accession>
<dbReference type="Proteomes" id="UP000814140">
    <property type="component" value="Unassembled WGS sequence"/>
</dbReference>
<comment type="caution">
    <text evidence="1">The sequence shown here is derived from an EMBL/GenBank/DDBJ whole genome shotgun (WGS) entry which is preliminary data.</text>
</comment>
<gene>
    <name evidence="1" type="ORF">BV25DRAFT_1831692</name>
</gene>
<keyword evidence="2" id="KW-1185">Reference proteome</keyword>
<evidence type="ECO:0000313" key="1">
    <source>
        <dbReference type="EMBL" id="KAI0056924.1"/>
    </source>
</evidence>
<sequence>MLHSEDHNYRRNSRQANVEKTLPDLASMPRPLLSTCSWVTSRHIQSARRFQATSQRAPPPLTSRVLTTSLFGSTTMASANQNWALDTYGPKVVADGTSPTHRHANRRWRVHFGCLTVAFIIILACRTIVDGSTTRELDSFGLFAPLWRLLSGVSSRSDYELCPQVPPIEPKVHSELAGILDRTTASDEFRSWAYKVHGGAVKIPTVTYDDLGSPEEDPRWGSRTLYHDYLEEKFPLAHETLTRTVVNHFALAFHWQGRNASLKPILLTGHQDTVPVDPETEDEWTHPPFSGHYDGEWIWGRGSVDDKSTVNGLLSAVETLLHAGFQPERTVVLGFGMDEERGGIAGGPAMRDHLLGTYGRNGFSMLVDEGYTFGEHDGVMIAQPGIAEKGMTQVRIEVTTPGGHSMLPPPHTSIGFLSTIVHTLERNPPPLQLTRTGPVFRALGCDPKYSSLVRRAATNDGALAQLQERLMKEDPTARALLGTTQAVDVVGGGIKINALPGSAWAMVDHRIADWSSVEDVKSRYVALLAPLAEELNLTLDAFGSGSEGATRPSSGHVQVSVGYGLEFESSPVTVTGPESKPWTLLSGTILSTFESAPGSPHAGKPKIVAPALVLDTRHYWALTPHIFRYVHIDHRDLHGASHSVNEAIRAKGYIEMIRFYARLILNADEADLEDAVETYD</sequence>